<accession>A0A7X0X6B2</accession>
<dbReference type="Gene3D" id="1.10.3080.10">
    <property type="entry name" value="Clc chloride channel"/>
    <property type="match status" value="1"/>
</dbReference>
<evidence type="ECO:0000256" key="4">
    <source>
        <dbReference type="ARBA" id="ARBA00023136"/>
    </source>
</evidence>
<organism evidence="6 7">
    <name type="scientific">Listeria immobilis</name>
    <dbReference type="NCBI Taxonomy" id="2713502"/>
    <lineage>
        <taxon>Bacteria</taxon>
        <taxon>Bacillati</taxon>
        <taxon>Bacillota</taxon>
        <taxon>Bacilli</taxon>
        <taxon>Bacillales</taxon>
        <taxon>Listeriaceae</taxon>
        <taxon>Listeria</taxon>
    </lineage>
</organism>
<dbReference type="AlphaFoldDB" id="A0A7X0X6B2"/>
<feature type="transmembrane region" description="Helical" evidence="5">
    <location>
        <begin position="96"/>
        <end position="124"/>
    </location>
</feature>
<evidence type="ECO:0000256" key="1">
    <source>
        <dbReference type="ARBA" id="ARBA00004141"/>
    </source>
</evidence>
<name>A0A7X0X6B2_9LIST</name>
<evidence type="ECO:0000313" key="6">
    <source>
        <dbReference type="EMBL" id="MBC1488158.1"/>
    </source>
</evidence>
<keyword evidence="2 5" id="KW-0812">Transmembrane</keyword>
<dbReference type="GO" id="GO:0015108">
    <property type="term" value="F:chloride transmembrane transporter activity"/>
    <property type="evidence" value="ECO:0007669"/>
    <property type="project" value="InterPro"/>
</dbReference>
<feature type="transmembrane region" description="Helical" evidence="5">
    <location>
        <begin position="183"/>
        <end position="200"/>
    </location>
</feature>
<evidence type="ECO:0000313" key="7">
    <source>
        <dbReference type="Proteomes" id="UP000561617"/>
    </source>
</evidence>
<evidence type="ECO:0000256" key="3">
    <source>
        <dbReference type="ARBA" id="ARBA00022989"/>
    </source>
</evidence>
<dbReference type="PANTHER" id="PTHR43427">
    <property type="entry name" value="CHLORIDE CHANNEL PROTEIN CLC-E"/>
    <property type="match status" value="1"/>
</dbReference>
<feature type="transmembrane region" description="Helical" evidence="5">
    <location>
        <begin position="261"/>
        <end position="282"/>
    </location>
</feature>
<dbReference type="PANTHER" id="PTHR43427:SF12">
    <property type="entry name" value="CHLORIDE TRANSPORTER"/>
    <property type="match status" value="1"/>
</dbReference>
<reference evidence="6 7" key="1">
    <citation type="submission" date="2020-03" db="EMBL/GenBank/DDBJ databases">
        <title>Soil Listeria distribution.</title>
        <authorList>
            <person name="Liao J."/>
            <person name="Wiedmann M."/>
        </authorList>
    </citation>
    <scope>NUCLEOTIDE SEQUENCE [LARGE SCALE GENOMIC DNA]</scope>
    <source>
        <strain evidence="6 7">FSL L7-1554</strain>
    </source>
</reference>
<feature type="transmembrane region" description="Helical" evidence="5">
    <location>
        <begin position="7"/>
        <end position="29"/>
    </location>
</feature>
<evidence type="ECO:0000256" key="5">
    <source>
        <dbReference type="SAM" id="Phobius"/>
    </source>
</evidence>
<dbReference type="Pfam" id="PF00654">
    <property type="entry name" value="Voltage_CLC"/>
    <property type="match status" value="1"/>
</dbReference>
<protein>
    <submittedName>
        <fullName evidence="6">Chloride channel protein</fullName>
    </submittedName>
</protein>
<sequence length="409" mass="45177">MKKLSFVFGFYTLALGLLVGAIAAIFLVLVYFSTEFLWNYIPEHFQSPWFYPLIIGLIGGLFVGLLQIKFGAYPHSMHENMAELKRTGRIEYKGSLLKTIISAWIILSFGASVGPEAALIGIVGSSTTWIIDHLKVSLKHKEELISLSIGAIISSIFLSPFSGLAEELDDSTEAKKIPKKSKLLLSILISVSALSSFLWLKSFMQVPPSIFAIRLPDAGWSWWFAILFFPVIILGWLFSIYFKQLQVYLSKALSLIKNKMVLALIGGLSIGVFGIGSSYLLFSGEHQLIEVTKSVQTFSIIALLLIALLKPVLVALCLATGWRGGAIFPAIFSSSIMGYIVTAWLDAPTGFLITVFVAASCTKTIGKPLLTASILLFVFPLQFFPFILLTGFIVNKDWWTSIKKRIQPN</sequence>
<dbReference type="CDD" id="cd00400">
    <property type="entry name" value="Voltage_gated_ClC"/>
    <property type="match status" value="1"/>
</dbReference>
<dbReference type="InterPro" id="IPR014743">
    <property type="entry name" value="Cl-channel_core"/>
</dbReference>
<keyword evidence="3 5" id="KW-1133">Transmembrane helix</keyword>
<dbReference type="SUPFAM" id="SSF81340">
    <property type="entry name" value="Clc chloride channel"/>
    <property type="match status" value="1"/>
</dbReference>
<comment type="caution">
    <text evidence="6">The sequence shown here is derived from an EMBL/GenBank/DDBJ whole genome shotgun (WGS) entry which is preliminary data.</text>
</comment>
<dbReference type="Proteomes" id="UP000561617">
    <property type="component" value="Unassembled WGS sequence"/>
</dbReference>
<comment type="subcellular location">
    <subcellularLocation>
        <location evidence="1">Membrane</location>
        <topology evidence="1">Multi-pass membrane protein</topology>
    </subcellularLocation>
</comment>
<dbReference type="InterPro" id="IPR050368">
    <property type="entry name" value="ClC-type_chloride_channel"/>
</dbReference>
<keyword evidence="4 5" id="KW-0472">Membrane</keyword>
<feature type="transmembrane region" description="Helical" evidence="5">
    <location>
        <begin position="144"/>
        <end position="162"/>
    </location>
</feature>
<evidence type="ECO:0000256" key="2">
    <source>
        <dbReference type="ARBA" id="ARBA00022692"/>
    </source>
</evidence>
<feature type="transmembrane region" description="Helical" evidence="5">
    <location>
        <begin position="220"/>
        <end position="241"/>
    </location>
</feature>
<dbReference type="RefSeq" id="WP_185380685.1">
    <property type="nucleotide sequence ID" value="NZ_JAASTW010000004.1"/>
</dbReference>
<dbReference type="GO" id="GO:0016020">
    <property type="term" value="C:membrane"/>
    <property type="evidence" value="ECO:0007669"/>
    <property type="project" value="UniProtKB-SubCell"/>
</dbReference>
<feature type="transmembrane region" description="Helical" evidence="5">
    <location>
        <begin position="49"/>
        <end position="68"/>
    </location>
</feature>
<dbReference type="EMBL" id="JAASTW010000004">
    <property type="protein sequence ID" value="MBC1488158.1"/>
    <property type="molecule type" value="Genomic_DNA"/>
</dbReference>
<gene>
    <name evidence="6" type="ORF">HCJ38_03915</name>
</gene>
<dbReference type="InterPro" id="IPR001807">
    <property type="entry name" value="ClC"/>
</dbReference>
<proteinExistence type="predicted"/>
<feature type="transmembrane region" description="Helical" evidence="5">
    <location>
        <begin position="294"/>
        <end position="319"/>
    </location>
</feature>
<feature type="transmembrane region" description="Helical" evidence="5">
    <location>
        <begin position="374"/>
        <end position="395"/>
    </location>
</feature>